<name>A0ABZ1Z6V2_9NOCA</name>
<proteinExistence type="predicted"/>
<gene>
    <name evidence="1" type="ORF">OG563_11875</name>
</gene>
<dbReference type="EMBL" id="CP109441">
    <property type="protein sequence ID" value="WUV51031.1"/>
    <property type="molecule type" value="Genomic_DNA"/>
</dbReference>
<dbReference type="InterPro" id="IPR007423">
    <property type="entry name" value="Sel_put"/>
</dbReference>
<evidence type="ECO:0000313" key="1">
    <source>
        <dbReference type="EMBL" id="WUV51031.1"/>
    </source>
</evidence>
<sequence length="70" mass="8177">MRRLRVAGSACAARVRAFGSWFNAVLGGQDYQRYVDHLQRNHPGCEIPSEREYWRRRHADADTNPQNRCC</sequence>
<keyword evidence="2" id="KW-1185">Reference proteome</keyword>
<dbReference type="Pfam" id="PF04328">
    <property type="entry name" value="Sel_put"/>
    <property type="match status" value="1"/>
</dbReference>
<dbReference type="Proteomes" id="UP001432062">
    <property type="component" value="Chromosome"/>
</dbReference>
<accession>A0ABZ1Z6V2</accession>
<protein>
    <submittedName>
        <fullName evidence="1">YbdD/YjiX family protein</fullName>
    </submittedName>
</protein>
<reference evidence="1" key="1">
    <citation type="submission" date="2022-10" db="EMBL/GenBank/DDBJ databases">
        <title>The complete genomes of actinobacterial strains from the NBC collection.</title>
        <authorList>
            <person name="Joergensen T.S."/>
            <person name="Alvarez Arevalo M."/>
            <person name="Sterndorff E.B."/>
            <person name="Faurdal D."/>
            <person name="Vuksanovic O."/>
            <person name="Mourched A.-S."/>
            <person name="Charusanti P."/>
            <person name="Shaw S."/>
            <person name="Blin K."/>
            <person name="Weber T."/>
        </authorList>
    </citation>
    <scope>NUCLEOTIDE SEQUENCE</scope>
    <source>
        <strain evidence="1">NBC_01482</strain>
    </source>
</reference>
<evidence type="ECO:0000313" key="2">
    <source>
        <dbReference type="Proteomes" id="UP001432062"/>
    </source>
</evidence>
<organism evidence="1 2">
    <name type="scientific">Nocardia vinacea</name>
    <dbReference type="NCBI Taxonomy" id="96468"/>
    <lineage>
        <taxon>Bacteria</taxon>
        <taxon>Bacillati</taxon>
        <taxon>Actinomycetota</taxon>
        <taxon>Actinomycetes</taxon>
        <taxon>Mycobacteriales</taxon>
        <taxon>Nocardiaceae</taxon>
        <taxon>Nocardia</taxon>
    </lineage>
</organism>